<dbReference type="InterPro" id="IPR036291">
    <property type="entry name" value="NAD(P)-bd_dom_sf"/>
</dbReference>
<sequence length="270" mass="28199">MNASLSGKVAIVTGSTQGLGADIARVLSASGAHVVVVGRNKDAGHALVWELTERPGVKAIYCEVDIEQDEQIDQCVKTTLERFGRIDILVNNACIYTDQGIASTREQWHQTLGVNLISAAIFSQKVLPHMLRGSVIVNLGSVGGKFGSAGRALYPASKAAMLQLTRSMAVTVAPQGIRVVAVSPAWTWSPSVESLSEGSRAHADAVAAPLHPLGRVGDGAEVGNAVAFVCSDAASWITGADIPVDGGYSALGPDQGVSPRVWFSRANESK</sequence>
<evidence type="ECO:0000256" key="1">
    <source>
        <dbReference type="ARBA" id="ARBA00006484"/>
    </source>
</evidence>
<keyword evidence="2" id="KW-0560">Oxidoreductase</keyword>
<dbReference type="Pfam" id="PF13561">
    <property type="entry name" value="adh_short_C2"/>
    <property type="match status" value="1"/>
</dbReference>
<proteinExistence type="inferred from homology"/>
<accession>A0ABU8VX64</accession>
<dbReference type="PRINTS" id="PR00080">
    <property type="entry name" value="SDRFAMILY"/>
</dbReference>
<dbReference type="Proteomes" id="UP001363010">
    <property type="component" value="Unassembled WGS sequence"/>
</dbReference>
<dbReference type="PRINTS" id="PR00081">
    <property type="entry name" value="GDHRDH"/>
</dbReference>
<dbReference type="EMBL" id="JBBKZV010000002">
    <property type="protein sequence ID" value="MEJ8821707.1"/>
    <property type="molecule type" value="Genomic_DNA"/>
</dbReference>
<gene>
    <name evidence="3" type="ORF">WKW80_06605</name>
</gene>
<reference evidence="3 4" key="1">
    <citation type="submission" date="2024-03" db="EMBL/GenBank/DDBJ databases">
        <title>Novel species of the genus Variovorax.</title>
        <authorList>
            <person name="Liu Q."/>
            <person name="Xin Y.-H."/>
        </authorList>
    </citation>
    <scope>NUCLEOTIDE SEQUENCE [LARGE SCALE GENOMIC DNA]</scope>
    <source>
        <strain evidence="3 4">KACC 18501</strain>
    </source>
</reference>
<dbReference type="NCBIfam" id="NF006121">
    <property type="entry name" value="PRK08265.1"/>
    <property type="match status" value="1"/>
</dbReference>
<evidence type="ECO:0000313" key="4">
    <source>
        <dbReference type="Proteomes" id="UP001363010"/>
    </source>
</evidence>
<dbReference type="RefSeq" id="WP_340362744.1">
    <property type="nucleotide sequence ID" value="NZ_JBBKZV010000002.1"/>
</dbReference>
<name>A0ABU8VX64_9BURK</name>
<dbReference type="CDD" id="cd05233">
    <property type="entry name" value="SDR_c"/>
    <property type="match status" value="1"/>
</dbReference>
<comment type="similarity">
    <text evidence="1">Belongs to the short-chain dehydrogenases/reductases (SDR) family.</text>
</comment>
<dbReference type="PROSITE" id="PS00061">
    <property type="entry name" value="ADH_SHORT"/>
    <property type="match status" value="1"/>
</dbReference>
<evidence type="ECO:0000256" key="2">
    <source>
        <dbReference type="ARBA" id="ARBA00023002"/>
    </source>
</evidence>
<dbReference type="Gene3D" id="3.40.50.720">
    <property type="entry name" value="NAD(P)-binding Rossmann-like Domain"/>
    <property type="match status" value="1"/>
</dbReference>
<keyword evidence="4" id="KW-1185">Reference proteome</keyword>
<dbReference type="InterPro" id="IPR020904">
    <property type="entry name" value="Sc_DH/Rdtase_CS"/>
</dbReference>
<dbReference type="PANTHER" id="PTHR24321">
    <property type="entry name" value="DEHYDROGENASES, SHORT CHAIN"/>
    <property type="match status" value="1"/>
</dbReference>
<protein>
    <submittedName>
        <fullName evidence="3">SDR family oxidoreductase</fullName>
    </submittedName>
</protein>
<comment type="caution">
    <text evidence="3">The sequence shown here is derived from an EMBL/GenBank/DDBJ whole genome shotgun (WGS) entry which is preliminary data.</text>
</comment>
<dbReference type="InterPro" id="IPR002347">
    <property type="entry name" value="SDR_fam"/>
</dbReference>
<organism evidence="3 4">
    <name type="scientific">Variovorax humicola</name>
    <dbReference type="NCBI Taxonomy" id="1769758"/>
    <lineage>
        <taxon>Bacteria</taxon>
        <taxon>Pseudomonadati</taxon>
        <taxon>Pseudomonadota</taxon>
        <taxon>Betaproteobacteria</taxon>
        <taxon>Burkholderiales</taxon>
        <taxon>Comamonadaceae</taxon>
        <taxon>Variovorax</taxon>
    </lineage>
</organism>
<evidence type="ECO:0000313" key="3">
    <source>
        <dbReference type="EMBL" id="MEJ8821707.1"/>
    </source>
</evidence>
<dbReference type="SUPFAM" id="SSF51735">
    <property type="entry name" value="NAD(P)-binding Rossmann-fold domains"/>
    <property type="match status" value="1"/>
</dbReference>
<dbReference type="PANTHER" id="PTHR24321:SF8">
    <property type="entry name" value="ESTRADIOL 17-BETA-DEHYDROGENASE 8-RELATED"/>
    <property type="match status" value="1"/>
</dbReference>
<dbReference type="NCBIfam" id="NF005559">
    <property type="entry name" value="PRK07231.1"/>
    <property type="match status" value="1"/>
</dbReference>